<evidence type="ECO:0000313" key="3">
    <source>
        <dbReference type="Proteomes" id="UP000053257"/>
    </source>
</evidence>
<protein>
    <submittedName>
        <fullName evidence="2">Uncharacterized protein</fullName>
    </submittedName>
</protein>
<sequence length="184" mass="20532">MSFAFFMLEAAVCDLIMVYRLWVIWSHAFAIIIVPAVTFVVALVFAFVYICNVARSLPSSNGLFSPPYLYWFLTSLACSVATNIYCTAFISYRVWRTQESVKHSRFTGSSTGRVSSGHLLGILVESAGIYTATMLSLLITYTVRSPVSFLITDLVSSGYARWKAFEQHVDSNTRLPQSQALPLL</sequence>
<evidence type="ECO:0000256" key="1">
    <source>
        <dbReference type="SAM" id="Phobius"/>
    </source>
</evidence>
<feature type="transmembrane region" description="Helical" evidence="1">
    <location>
        <begin position="29"/>
        <end position="50"/>
    </location>
</feature>
<proteinExistence type="predicted"/>
<dbReference type="EMBL" id="KN840649">
    <property type="protein sequence ID" value="KIP02862.1"/>
    <property type="molecule type" value="Genomic_DNA"/>
</dbReference>
<keyword evidence="1" id="KW-0472">Membrane</keyword>
<evidence type="ECO:0000313" key="2">
    <source>
        <dbReference type="EMBL" id="KIP02862.1"/>
    </source>
</evidence>
<feature type="transmembrane region" description="Helical" evidence="1">
    <location>
        <begin position="116"/>
        <end position="139"/>
    </location>
</feature>
<organism evidence="2 3">
    <name type="scientific">Phlebiopsis gigantea (strain 11061_1 CR5-6)</name>
    <name type="common">White-rot fungus</name>
    <name type="synonym">Peniophora gigantea</name>
    <dbReference type="NCBI Taxonomy" id="745531"/>
    <lineage>
        <taxon>Eukaryota</taxon>
        <taxon>Fungi</taxon>
        <taxon>Dikarya</taxon>
        <taxon>Basidiomycota</taxon>
        <taxon>Agaricomycotina</taxon>
        <taxon>Agaricomycetes</taxon>
        <taxon>Polyporales</taxon>
        <taxon>Phanerochaetaceae</taxon>
        <taxon>Phlebiopsis</taxon>
    </lineage>
</organism>
<feature type="transmembrane region" description="Helical" evidence="1">
    <location>
        <begin position="70"/>
        <end position="95"/>
    </location>
</feature>
<reference evidence="2 3" key="1">
    <citation type="journal article" date="2014" name="PLoS Genet.">
        <title>Analysis of the Phlebiopsis gigantea genome, transcriptome and secretome provides insight into its pioneer colonization strategies of wood.</title>
        <authorList>
            <person name="Hori C."/>
            <person name="Ishida T."/>
            <person name="Igarashi K."/>
            <person name="Samejima M."/>
            <person name="Suzuki H."/>
            <person name="Master E."/>
            <person name="Ferreira P."/>
            <person name="Ruiz-Duenas F.J."/>
            <person name="Held B."/>
            <person name="Canessa P."/>
            <person name="Larrondo L.F."/>
            <person name="Schmoll M."/>
            <person name="Druzhinina I.S."/>
            <person name="Kubicek C.P."/>
            <person name="Gaskell J.A."/>
            <person name="Kersten P."/>
            <person name="St John F."/>
            <person name="Glasner J."/>
            <person name="Sabat G."/>
            <person name="Splinter BonDurant S."/>
            <person name="Syed K."/>
            <person name="Yadav J."/>
            <person name="Mgbeahuruike A.C."/>
            <person name="Kovalchuk A."/>
            <person name="Asiegbu F.O."/>
            <person name="Lackner G."/>
            <person name="Hoffmeister D."/>
            <person name="Rencoret J."/>
            <person name="Gutierrez A."/>
            <person name="Sun H."/>
            <person name="Lindquist E."/>
            <person name="Barry K."/>
            <person name="Riley R."/>
            <person name="Grigoriev I.V."/>
            <person name="Henrissat B."/>
            <person name="Kues U."/>
            <person name="Berka R.M."/>
            <person name="Martinez A.T."/>
            <person name="Covert S.F."/>
            <person name="Blanchette R.A."/>
            <person name="Cullen D."/>
        </authorList>
    </citation>
    <scope>NUCLEOTIDE SEQUENCE [LARGE SCALE GENOMIC DNA]</scope>
    <source>
        <strain evidence="2 3">11061_1 CR5-6</strain>
    </source>
</reference>
<name>A0A0C3S141_PHLG1</name>
<dbReference type="AlphaFoldDB" id="A0A0C3S141"/>
<keyword evidence="1" id="KW-1133">Transmembrane helix</keyword>
<dbReference type="HOGENOM" id="CLU_1468714_0_0_1"/>
<keyword evidence="1" id="KW-0812">Transmembrane</keyword>
<dbReference type="STRING" id="745531.A0A0C3S141"/>
<accession>A0A0C3S141</accession>
<feature type="transmembrane region" description="Helical" evidence="1">
    <location>
        <begin position="6"/>
        <end position="22"/>
    </location>
</feature>
<dbReference type="Proteomes" id="UP000053257">
    <property type="component" value="Unassembled WGS sequence"/>
</dbReference>
<gene>
    <name evidence="2" type="ORF">PHLGIDRAFT_276179</name>
</gene>
<dbReference type="OrthoDB" id="3346544at2759"/>
<keyword evidence="3" id="KW-1185">Reference proteome</keyword>